<proteinExistence type="predicted"/>
<keyword evidence="2" id="KW-1185">Reference proteome</keyword>
<name>A0ABQ8S532_PERAM</name>
<gene>
    <name evidence="1" type="ORF">ANN_25941</name>
</gene>
<protein>
    <submittedName>
        <fullName evidence="1">Uncharacterized protein</fullName>
    </submittedName>
</protein>
<reference evidence="1 2" key="1">
    <citation type="journal article" date="2022" name="Allergy">
        <title>Genome assembly and annotation of Periplaneta americana reveal a comprehensive cockroach allergen profile.</title>
        <authorList>
            <person name="Wang L."/>
            <person name="Xiong Q."/>
            <person name="Saelim N."/>
            <person name="Wang L."/>
            <person name="Nong W."/>
            <person name="Wan A.T."/>
            <person name="Shi M."/>
            <person name="Liu X."/>
            <person name="Cao Q."/>
            <person name="Hui J.H.L."/>
            <person name="Sookrung N."/>
            <person name="Leung T.F."/>
            <person name="Tungtrongchitr A."/>
            <person name="Tsui S.K.W."/>
        </authorList>
    </citation>
    <scope>NUCLEOTIDE SEQUENCE [LARGE SCALE GENOMIC DNA]</scope>
    <source>
        <strain evidence="1">PWHHKU_190912</strain>
    </source>
</reference>
<evidence type="ECO:0000313" key="1">
    <source>
        <dbReference type="EMBL" id="KAJ4428945.1"/>
    </source>
</evidence>
<organism evidence="1 2">
    <name type="scientific">Periplaneta americana</name>
    <name type="common">American cockroach</name>
    <name type="synonym">Blatta americana</name>
    <dbReference type="NCBI Taxonomy" id="6978"/>
    <lineage>
        <taxon>Eukaryota</taxon>
        <taxon>Metazoa</taxon>
        <taxon>Ecdysozoa</taxon>
        <taxon>Arthropoda</taxon>
        <taxon>Hexapoda</taxon>
        <taxon>Insecta</taxon>
        <taxon>Pterygota</taxon>
        <taxon>Neoptera</taxon>
        <taxon>Polyneoptera</taxon>
        <taxon>Dictyoptera</taxon>
        <taxon>Blattodea</taxon>
        <taxon>Blattoidea</taxon>
        <taxon>Blattidae</taxon>
        <taxon>Blattinae</taxon>
        <taxon>Periplaneta</taxon>
    </lineage>
</organism>
<comment type="caution">
    <text evidence="1">The sequence shown here is derived from an EMBL/GenBank/DDBJ whole genome shotgun (WGS) entry which is preliminary data.</text>
</comment>
<accession>A0ABQ8S532</accession>
<dbReference type="Proteomes" id="UP001148838">
    <property type="component" value="Unassembled WGS sequence"/>
</dbReference>
<dbReference type="EMBL" id="JAJSOF020000036">
    <property type="protein sequence ID" value="KAJ4428945.1"/>
    <property type="molecule type" value="Genomic_DNA"/>
</dbReference>
<sequence>MSRASRYPPYLEAVSSIRNLRTRYAVVIGTHNTWAYHTLNYVNIYFITTYLQYRFRLISYLKAYRLSGHVAPHAYNQSIPNLTGPVDNNDVTLQRNRNKTFGRIDGCHGDCIRKIFGAKRDEVTGEWRKLHNAELHEHNIQTFEMGRTCSTYGRIEKCIPLILILSVQFKVCHGSLYIVTWLADEPREFNLPTLPQRCITYLPEKLPSKYGVHSEEYLLTDTYVDSSFVYRLFSVDGIGDNEIVFGEMRPRICHRLPDIRLTVRKKPNQLISPSGSRIRNSGSEGKPLSRLSYVGSSYARTSYIS</sequence>
<evidence type="ECO:0000313" key="2">
    <source>
        <dbReference type="Proteomes" id="UP001148838"/>
    </source>
</evidence>